<organism evidence="2 3">
    <name type="scientific">Actinomycetospora termitidis</name>
    <dbReference type="NCBI Taxonomy" id="3053470"/>
    <lineage>
        <taxon>Bacteria</taxon>
        <taxon>Bacillati</taxon>
        <taxon>Actinomycetota</taxon>
        <taxon>Actinomycetes</taxon>
        <taxon>Pseudonocardiales</taxon>
        <taxon>Pseudonocardiaceae</taxon>
        <taxon>Actinomycetospora</taxon>
    </lineage>
</organism>
<evidence type="ECO:0000256" key="1">
    <source>
        <dbReference type="SAM" id="MobiDB-lite"/>
    </source>
</evidence>
<dbReference type="EMBL" id="JASVWF010000003">
    <property type="protein sequence ID" value="MDL5157717.1"/>
    <property type="molecule type" value="Genomic_DNA"/>
</dbReference>
<dbReference type="Proteomes" id="UP001231924">
    <property type="component" value="Unassembled WGS sequence"/>
</dbReference>
<reference evidence="2 3" key="1">
    <citation type="submission" date="2023-06" db="EMBL/GenBank/DDBJ databases">
        <title>Actinomycetospora Odt1-22.</title>
        <authorList>
            <person name="Supong K."/>
        </authorList>
    </citation>
    <scope>NUCLEOTIDE SEQUENCE [LARGE SCALE GENOMIC DNA]</scope>
    <source>
        <strain evidence="2 3">Odt1-22</strain>
    </source>
</reference>
<comment type="caution">
    <text evidence="2">The sequence shown here is derived from an EMBL/GenBank/DDBJ whole genome shotgun (WGS) entry which is preliminary data.</text>
</comment>
<proteinExistence type="predicted"/>
<feature type="region of interest" description="Disordered" evidence="1">
    <location>
        <begin position="1"/>
        <end position="28"/>
    </location>
</feature>
<gene>
    <name evidence="2" type="ORF">QRT03_17255</name>
</gene>
<sequence length="238" mass="24040">MGAHGGVVEGTRVRGRSGRTGDGARRSATRLGAAAAVALVVLLAGCSSEETLATPPIPTFPGPGAAAPTSAPPSRSTLVPTDCNQILSKDDLPNLLGLPLGTVDVRSLRDVPAPSVGRLERVTCTYTSTGGAGAAPQGSQVLRLLTSGYSTPDQALSQVAVNNQVLQSQGVAPVATPIGAAQGTFFADPDGPILVVAYRQVTVSLTLTRGGGMSTDQQRSLLVDLAQRVLPVLVPSGS</sequence>
<feature type="compositionally biased region" description="Low complexity" evidence="1">
    <location>
        <begin position="62"/>
        <end position="74"/>
    </location>
</feature>
<accession>A0ABT7MAN1</accession>
<dbReference type="RefSeq" id="WP_286054164.1">
    <property type="nucleotide sequence ID" value="NZ_JASVWF010000003.1"/>
</dbReference>
<evidence type="ECO:0008006" key="4">
    <source>
        <dbReference type="Google" id="ProtNLM"/>
    </source>
</evidence>
<name>A0ABT7MAN1_9PSEU</name>
<protein>
    <recommendedName>
        <fullName evidence="4">DUF3558 domain-containing protein</fullName>
    </recommendedName>
</protein>
<evidence type="ECO:0000313" key="3">
    <source>
        <dbReference type="Proteomes" id="UP001231924"/>
    </source>
</evidence>
<feature type="region of interest" description="Disordered" evidence="1">
    <location>
        <begin position="54"/>
        <end position="78"/>
    </location>
</feature>
<keyword evidence="3" id="KW-1185">Reference proteome</keyword>
<evidence type="ECO:0000313" key="2">
    <source>
        <dbReference type="EMBL" id="MDL5157717.1"/>
    </source>
</evidence>